<dbReference type="Proteomes" id="UP000694844">
    <property type="component" value="Chromosome 7"/>
</dbReference>
<feature type="compositionally biased region" description="Basic and acidic residues" evidence="2">
    <location>
        <begin position="260"/>
        <end position="279"/>
    </location>
</feature>
<evidence type="ECO:0000256" key="2">
    <source>
        <dbReference type="SAM" id="MobiDB-lite"/>
    </source>
</evidence>
<feature type="coiled-coil region" evidence="1">
    <location>
        <begin position="657"/>
        <end position="754"/>
    </location>
</feature>
<feature type="compositionally biased region" description="Basic and acidic residues" evidence="2">
    <location>
        <begin position="418"/>
        <end position="438"/>
    </location>
</feature>
<sequence length="769" mass="88126">MNPAPRFVYITSTAKKDMFLKKVENMACQRNSTRWLMSIFLSLSFLASFTVESPCIMSLLTMEKVDKCPSTPEEFMLATMNKRCSELKDAQNCVEDPEKFKYQCLLNEEKNGFVEFCAPEWKLNGYCGFFDTTYGQIHNDVNKDCTTFQVNPCPSSFPSSDSYKYQGCLKIDGNVTNTQEETRSTNPNSTTSYYSNTMVDTDNPIPSADNNLYYLLLLLLLLLIGFAICIWYRKSRKPIDSTQRSLLLCCLTKINLDNDLPPRERKDEPAPHENLKDENTCDSTQRSPLLGLTKNVKDKELPAREREGEPAPHENLEDENTCDSTQRSPLLGLTKNVKDKELPAREREGEPAPHENLEDENTCDSTQRSPLLGLTKNVKDKELPAREREGEPAPHENLEDENTCDSTQRSPLLGLTKNVKDKELPAREREGEPAPHENLEDENTCDSTQRSPLLGLTKNVKDKELPAREREGEPAPHENLEDENTCDSTQRSPLLGLTKNVKDKELPAREREGEPAPHENLEDIKQQFQEPAMFNESNFEELETEPHDQGFEKDTEESSEKSDKKKNQSMGQETLETTENQECGDHEASGATCKAEETHSRDTVETATSTDIDLLKPADKEYLMETLSIFIGKVVNSLGRDKRTDAISNEFDGQFWNYHQEREIKEIRQKIHNLEQRQEEVDQLKEKIKNLENSVIAIKASKNEECHQLKTELRERDNLLTKQNTEIEQLKAAVKEKQKEIDQLKEELKERCESDSKKRKQKKGYLFKQ</sequence>
<keyword evidence="3" id="KW-0472">Membrane</keyword>
<accession>A0A8B8AWE4</accession>
<dbReference type="RefSeq" id="XP_022295572.1">
    <property type="nucleotide sequence ID" value="XM_022439864.1"/>
</dbReference>
<reference evidence="5" key="1">
    <citation type="submission" date="2025-08" db="UniProtKB">
        <authorList>
            <consortium name="RefSeq"/>
        </authorList>
    </citation>
    <scope>IDENTIFICATION</scope>
    <source>
        <tissue evidence="5">Whole sample</tissue>
    </source>
</reference>
<dbReference type="AlphaFoldDB" id="A0A8B8AWE4"/>
<dbReference type="GeneID" id="111105522"/>
<keyword evidence="1" id="KW-0175">Coiled coil</keyword>
<feature type="compositionally biased region" description="Basic and acidic residues" evidence="2">
    <location>
        <begin position="336"/>
        <end position="356"/>
    </location>
</feature>
<feature type="compositionally biased region" description="Basic and acidic residues" evidence="2">
    <location>
        <begin position="459"/>
        <end position="479"/>
    </location>
</feature>
<keyword evidence="4" id="KW-1185">Reference proteome</keyword>
<feature type="compositionally biased region" description="Basic and acidic residues" evidence="2">
    <location>
        <begin position="583"/>
        <end position="604"/>
    </location>
</feature>
<feature type="compositionally biased region" description="Basic and acidic residues" evidence="2">
    <location>
        <begin position="544"/>
        <end position="566"/>
    </location>
</feature>
<evidence type="ECO:0000256" key="1">
    <source>
        <dbReference type="SAM" id="Coils"/>
    </source>
</evidence>
<feature type="compositionally biased region" description="Basic and acidic residues" evidence="2">
    <location>
        <begin position="295"/>
        <end position="315"/>
    </location>
</feature>
<name>A0A8B8AWE4_CRAVI</name>
<dbReference type="KEGG" id="cvn:111105522"/>
<proteinExistence type="predicted"/>
<evidence type="ECO:0000313" key="5">
    <source>
        <dbReference type="RefSeq" id="XP_022295572.1"/>
    </source>
</evidence>
<keyword evidence="3" id="KW-1133">Transmembrane helix</keyword>
<evidence type="ECO:0000313" key="4">
    <source>
        <dbReference type="Proteomes" id="UP000694844"/>
    </source>
</evidence>
<feature type="region of interest" description="Disordered" evidence="2">
    <location>
        <begin position="260"/>
        <end position="608"/>
    </location>
</feature>
<feature type="compositionally biased region" description="Polar residues" evidence="2">
    <location>
        <begin position="568"/>
        <end position="581"/>
    </location>
</feature>
<feature type="compositionally biased region" description="Basic and acidic residues" evidence="2">
    <location>
        <begin position="377"/>
        <end position="397"/>
    </location>
</feature>
<keyword evidence="3" id="KW-0812">Transmembrane</keyword>
<protein>
    <submittedName>
        <fullName evidence="5">Early endosome antigen 1-like isoform X1</fullName>
    </submittedName>
</protein>
<gene>
    <name evidence="5" type="primary">LOC111105522</name>
</gene>
<evidence type="ECO:0000256" key="3">
    <source>
        <dbReference type="SAM" id="Phobius"/>
    </source>
</evidence>
<feature type="transmembrane region" description="Helical" evidence="3">
    <location>
        <begin position="212"/>
        <end position="232"/>
    </location>
</feature>
<feature type="compositionally biased region" description="Basic and acidic residues" evidence="2">
    <location>
        <begin position="500"/>
        <end position="525"/>
    </location>
</feature>
<organism evidence="4 5">
    <name type="scientific">Crassostrea virginica</name>
    <name type="common">Eastern oyster</name>
    <dbReference type="NCBI Taxonomy" id="6565"/>
    <lineage>
        <taxon>Eukaryota</taxon>
        <taxon>Metazoa</taxon>
        <taxon>Spiralia</taxon>
        <taxon>Lophotrochozoa</taxon>
        <taxon>Mollusca</taxon>
        <taxon>Bivalvia</taxon>
        <taxon>Autobranchia</taxon>
        <taxon>Pteriomorphia</taxon>
        <taxon>Ostreida</taxon>
        <taxon>Ostreoidea</taxon>
        <taxon>Ostreidae</taxon>
        <taxon>Crassostrea</taxon>
    </lineage>
</organism>